<dbReference type="AlphaFoldDB" id="A0AAV2ZXD1"/>
<evidence type="ECO:0008006" key="4">
    <source>
        <dbReference type="Google" id="ProtNLM"/>
    </source>
</evidence>
<evidence type="ECO:0000256" key="1">
    <source>
        <dbReference type="SAM" id="SignalP"/>
    </source>
</evidence>
<gene>
    <name evidence="2" type="ORF">GDO54_002767</name>
</gene>
<protein>
    <recommendedName>
        <fullName evidence="4">Secreted protein</fullName>
    </recommendedName>
</protein>
<evidence type="ECO:0000313" key="2">
    <source>
        <dbReference type="EMBL" id="DBA17300.1"/>
    </source>
</evidence>
<dbReference type="EMBL" id="DYDO01000010">
    <property type="protein sequence ID" value="DBA17300.1"/>
    <property type="molecule type" value="Genomic_DNA"/>
</dbReference>
<sequence length="80" mass="9332">MHFWQNMVLHKRLFHFCWCIKVHGTKPPGSAIQLTTPITTGSITTKSREVSGQHLGWYFTMTYPANQYPANFCHTVRKHK</sequence>
<comment type="caution">
    <text evidence="2">The sequence shown here is derived from an EMBL/GenBank/DDBJ whole genome shotgun (WGS) entry which is preliminary data.</text>
</comment>
<name>A0AAV2ZXD1_PYXAD</name>
<accession>A0AAV2ZXD1</accession>
<dbReference type="Proteomes" id="UP001181693">
    <property type="component" value="Unassembled WGS sequence"/>
</dbReference>
<proteinExistence type="predicted"/>
<evidence type="ECO:0000313" key="3">
    <source>
        <dbReference type="Proteomes" id="UP001181693"/>
    </source>
</evidence>
<keyword evidence="1" id="KW-0732">Signal</keyword>
<feature type="chain" id="PRO_5043965825" description="Secreted protein" evidence="1">
    <location>
        <begin position="25"/>
        <end position="80"/>
    </location>
</feature>
<keyword evidence="3" id="KW-1185">Reference proteome</keyword>
<organism evidence="2 3">
    <name type="scientific">Pyxicephalus adspersus</name>
    <name type="common">African bullfrog</name>
    <dbReference type="NCBI Taxonomy" id="30357"/>
    <lineage>
        <taxon>Eukaryota</taxon>
        <taxon>Metazoa</taxon>
        <taxon>Chordata</taxon>
        <taxon>Craniata</taxon>
        <taxon>Vertebrata</taxon>
        <taxon>Euteleostomi</taxon>
        <taxon>Amphibia</taxon>
        <taxon>Batrachia</taxon>
        <taxon>Anura</taxon>
        <taxon>Neobatrachia</taxon>
        <taxon>Ranoidea</taxon>
        <taxon>Pyxicephalidae</taxon>
        <taxon>Pyxicephalinae</taxon>
        <taxon>Pyxicephalus</taxon>
    </lineage>
</organism>
<feature type="signal peptide" evidence="1">
    <location>
        <begin position="1"/>
        <end position="24"/>
    </location>
</feature>
<reference evidence="2" key="1">
    <citation type="thesis" date="2020" institute="ProQuest LLC" country="789 East Eisenhower Parkway, Ann Arbor, MI, USA">
        <title>Comparative Genomics and Chromosome Evolution.</title>
        <authorList>
            <person name="Mudd A.B."/>
        </authorList>
    </citation>
    <scope>NUCLEOTIDE SEQUENCE</scope>
    <source>
        <strain evidence="2">1538</strain>
        <tissue evidence="2">Blood</tissue>
    </source>
</reference>